<comment type="caution">
    <text evidence="1">The sequence shown here is derived from an EMBL/GenBank/DDBJ whole genome shotgun (WGS) entry which is preliminary data.</text>
</comment>
<protein>
    <recommendedName>
        <fullName evidence="2">Mu-like prophage I protein</fullName>
    </recommendedName>
</protein>
<reference evidence="1" key="1">
    <citation type="submission" date="2016-04" db="EMBL/GenBank/DDBJ databases">
        <title>Fast-growing isolate from the root nodules of Vavilovia formosa.</title>
        <authorList>
            <person name="Kimeklis A."/>
            <person name="Safronova V."/>
            <person name="Belimov A."/>
            <person name="Andronov E."/>
        </authorList>
    </citation>
    <scope>NUCLEOTIDE SEQUENCE [LARGE SCALE GENOMIC DNA]</scope>
    <source>
        <strain evidence="1">Vaf-46</strain>
    </source>
</reference>
<organism evidence="1">
    <name type="scientific">Rhizobium leguminosarum</name>
    <dbReference type="NCBI Taxonomy" id="384"/>
    <lineage>
        <taxon>Bacteria</taxon>
        <taxon>Pseudomonadati</taxon>
        <taxon>Pseudomonadota</taxon>
        <taxon>Alphaproteobacteria</taxon>
        <taxon>Hyphomicrobiales</taxon>
        <taxon>Rhizobiaceae</taxon>
        <taxon>Rhizobium/Agrobacterium group</taxon>
        <taxon>Rhizobium</taxon>
    </lineage>
</organism>
<accession>A0A179BHR8</accession>
<dbReference type="AlphaFoldDB" id="A0A179BHR8"/>
<evidence type="ECO:0000313" key="1">
    <source>
        <dbReference type="EMBL" id="OAP91287.1"/>
    </source>
</evidence>
<dbReference type="Pfam" id="PF10123">
    <property type="entry name" value="Mu-like_Pro"/>
    <property type="match status" value="1"/>
</dbReference>
<sequence length="345" mass="36815">MEKAINSIIRALNHADATAPEWLHLLPAGEFKGADGRGPYAAPDMDALISLFNSEGNKLAVDENHSTDLAAKQGHPAPARGWIVELQKRDDGLYGRVEWTPEGERIFNAKEYGFLSPVFLHSAAKPFKVAKMLRVSLTNDPNLTDLKSLHSQQETAMLEQLRKALGLPETADEATVLAAVTASHTAQTAHAALMSRIAEAAGVAKETAPDALVTAIQARGKVSATDAENAELKTQLVSMQAQLTTLATSTAQDKATTAIDGAIKEGKIVPALRDHMISRHMKNPTEVENEIKLMPSLNAGGLGNRKQPAAEGVALTEEDDKLIAMMGIDPKAYADTAKALHGKGN</sequence>
<gene>
    <name evidence="1" type="ORF">A4U53_27890</name>
</gene>
<evidence type="ECO:0008006" key="2">
    <source>
        <dbReference type="Google" id="ProtNLM"/>
    </source>
</evidence>
<dbReference type="InterPro" id="IPR012106">
    <property type="entry name" value="Phage_Mu_Gp1"/>
</dbReference>
<dbReference type="eggNOG" id="COG4388">
    <property type="taxonomic scope" value="Bacteria"/>
</dbReference>
<name>A0A179BHR8_RHILE</name>
<dbReference type="EMBL" id="LWBS01000391">
    <property type="protein sequence ID" value="OAP91287.1"/>
    <property type="molecule type" value="Genomic_DNA"/>
</dbReference>
<proteinExistence type="predicted"/>
<dbReference type="PIRSF" id="PIRSF016624">
    <property type="entry name" value="Mu_prophg_I"/>
    <property type="match status" value="1"/>
</dbReference>